<dbReference type="PATRIC" id="fig|999432.5.peg.706"/>
<evidence type="ECO:0000313" key="8">
    <source>
        <dbReference type="EMBL" id="EMB34912.1"/>
    </source>
</evidence>
<dbReference type="Proteomes" id="UP000011705">
    <property type="component" value="Chromosome"/>
</dbReference>
<comment type="caution">
    <text evidence="8">The sequence shown here is derived from an EMBL/GenBank/DDBJ whole genome shotgun (WGS) entry which is preliminary data.</text>
</comment>
<accession>A0A0E2E7S9</accession>
<evidence type="ECO:0008006" key="9">
    <source>
        <dbReference type="Google" id="ProtNLM"/>
    </source>
</evidence>
<dbReference type="GO" id="GO:0004519">
    <property type="term" value="F:endonuclease activity"/>
    <property type="evidence" value="ECO:0007669"/>
    <property type="project" value="UniProtKB-KW"/>
</dbReference>
<evidence type="ECO:0000256" key="5">
    <source>
        <dbReference type="ARBA" id="ARBA00022801"/>
    </source>
</evidence>
<evidence type="ECO:0000256" key="4">
    <source>
        <dbReference type="ARBA" id="ARBA00022759"/>
    </source>
</evidence>
<reference evidence="8" key="1">
    <citation type="submission" date="2012-01" db="EMBL/GenBank/DDBJ databases">
        <title>The Genome Sequence of Treponema denticola H-22.</title>
        <authorList>
            <consortium name="The Broad Institute Genome Sequencing Platform"/>
            <person name="Earl A."/>
            <person name="Ward D."/>
            <person name="Feldgarden M."/>
            <person name="Gevers D."/>
            <person name="Blanton J.M."/>
            <person name="Fenno C.J."/>
            <person name="Baranova O.V."/>
            <person name="Mathney J."/>
            <person name="Dewhirst F.E."/>
            <person name="Izard J."/>
            <person name="Young S.K."/>
            <person name="Zeng Q."/>
            <person name="Gargeya S."/>
            <person name="Fitzgerald M."/>
            <person name="Haas B."/>
            <person name="Abouelleil A."/>
            <person name="Alvarado L."/>
            <person name="Arachchi H.M."/>
            <person name="Berlin A."/>
            <person name="Chapman S.B."/>
            <person name="Gearin G."/>
            <person name="Goldberg J."/>
            <person name="Griggs A."/>
            <person name="Gujja S."/>
            <person name="Hansen M."/>
            <person name="Heiman D."/>
            <person name="Howarth C."/>
            <person name="Larimer J."/>
            <person name="Lui A."/>
            <person name="MacDonald P.J.P."/>
            <person name="McCowen C."/>
            <person name="Montmayeur A."/>
            <person name="Murphy C."/>
            <person name="Neiman D."/>
            <person name="Pearson M."/>
            <person name="Priest M."/>
            <person name="Roberts A."/>
            <person name="Saif S."/>
            <person name="Shea T."/>
            <person name="Sisk P."/>
            <person name="Stolte C."/>
            <person name="Sykes S."/>
            <person name="Wortman J."/>
            <person name="Nusbaum C."/>
            <person name="Birren B."/>
        </authorList>
    </citation>
    <scope>NUCLEOTIDE SEQUENCE [LARGE SCALE GENOMIC DNA]</scope>
    <source>
        <strain evidence="8">H-22</strain>
    </source>
</reference>
<evidence type="ECO:0000256" key="7">
    <source>
        <dbReference type="ARBA" id="ARBA00023016"/>
    </source>
</evidence>
<keyword evidence="5" id="KW-0378">Hydrolase</keyword>
<evidence type="ECO:0000256" key="3">
    <source>
        <dbReference type="ARBA" id="ARBA00022722"/>
    </source>
</evidence>
<keyword evidence="6" id="KW-0694">RNA-binding</keyword>
<dbReference type="Pfam" id="PF07927">
    <property type="entry name" value="HicA_toxin"/>
    <property type="match status" value="1"/>
</dbReference>
<name>A0A0E2E7S9_TREDN</name>
<dbReference type="GO" id="GO:0016787">
    <property type="term" value="F:hydrolase activity"/>
    <property type="evidence" value="ECO:0007669"/>
    <property type="project" value="UniProtKB-KW"/>
</dbReference>
<dbReference type="SUPFAM" id="SSF54786">
    <property type="entry name" value="YcfA/nrd intein domain"/>
    <property type="match status" value="1"/>
</dbReference>
<evidence type="ECO:0000256" key="6">
    <source>
        <dbReference type="ARBA" id="ARBA00022884"/>
    </source>
</evidence>
<dbReference type="EMBL" id="AGDV01000006">
    <property type="protein sequence ID" value="EMB34912.1"/>
    <property type="molecule type" value="Genomic_DNA"/>
</dbReference>
<evidence type="ECO:0000256" key="1">
    <source>
        <dbReference type="ARBA" id="ARBA00006620"/>
    </source>
</evidence>
<dbReference type="InterPro" id="IPR012933">
    <property type="entry name" value="HicA_mRNA_interferase"/>
</dbReference>
<keyword evidence="7" id="KW-0346">Stress response</keyword>
<dbReference type="InterPro" id="IPR038570">
    <property type="entry name" value="HicA_sf"/>
</dbReference>
<dbReference type="HOGENOM" id="CLU_164851_7_3_12"/>
<keyword evidence="4" id="KW-0255">Endonuclease</keyword>
<gene>
    <name evidence="8" type="ORF">HMPREF9726_00678</name>
</gene>
<proteinExistence type="inferred from homology"/>
<protein>
    <recommendedName>
        <fullName evidence="9">YcfA-like protein</fullName>
    </recommendedName>
</protein>
<dbReference type="GO" id="GO:0003729">
    <property type="term" value="F:mRNA binding"/>
    <property type="evidence" value="ECO:0007669"/>
    <property type="project" value="InterPro"/>
</dbReference>
<organism evidence="8">
    <name type="scientific">Treponema denticola H-22</name>
    <dbReference type="NCBI Taxonomy" id="999432"/>
    <lineage>
        <taxon>Bacteria</taxon>
        <taxon>Pseudomonadati</taxon>
        <taxon>Spirochaetota</taxon>
        <taxon>Spirochaetia</taxon>
        <taxon>Spirochaetales</taxon>
        <taxon>Treponemataceae</taxon>
        <taxon>Treponema</taxon>
    </lineage>
</organism>
<keyword evidence="3" id="KW-0540">Nuclease</keyword>
<dbReference type="RefSeq" id="WP_002675334.1">
    <property type="nucleotide sequence ID" value="NZ_CM001795.1"/>
</dbReference>
<dbReference type="AlphaFoldDB" id="A0A0E2E7S9"/>
<sequence length="59" mass="6401">MTSNEIIKLLKKAGYEIIAGAKHDKAIHKESGKMIAIPRHKGDVPKGTAHNILKEAGIK</sequence>
<keyword evidence="2" id="KW-1277">Toxin-antitoxin system</keyword>
<evidence type="ECO:0000256" key="2">
    <source>
        <dbReference type="ARBA" id="ARBA00022649"/>
    </source>
</evidence>
<dbReference type="Gene3D" id="3.30.920.30">
    <property type="entry name" value="Hypothetical protein"/>
    <property type="match status" value="1"/>
</dbReference>
<comment type="similarity">
    <text evidence="1">Belongs to the HicA mRNA interferase family.</text>
</comment>